<sequence>MLPYSGGVFEQPNPYIRAMEIIGTHLETRDDGKTARK</sequence>
<organism evidence="1 2">
    <name type="scientific">Vibrio ishigakensis</name>
    <dbReference type="NCBI Taxonomy" id="1481914"/>
    <lineage>
        <taxon>Bacteria</taxon>
        <taxon>Pseudomonadati</taxon>
        <taxon>Pseudomonadota</taxon>
        <taxon>Gammaproteobacteria</taxon>
        <taxon>Vibrionales</taxon>
        <taxon>Vibrionaceae</taxon>
        <taxon>Vibrio</taxon>
    </lineage>
</organism>
<dbReference type="Proteomes" id="UP000031670">
    <property type="component" value="Unassembled WGS sequence"/>
</dbReference>
<dbReference type="EMBL" id="BBSA01000009">
    <property type="protein sequence ID" value="GAM63664.1"/>
    <property type="molecule type" value="Genomic_DNA"/>
</dbReference>
<protein>
    <submittedName>
        <fullName evidence="1">Uncharacterized protein</fullName>
    </submittedName>
</protein>
<evidence type="ECO:0000313" key="1">
    <source>
        <dbReference type="EMBL" id="GAM63664.1"/>
    </source>
</evidence>
<reference evidence="1 2" key="1">
    <citation type="submission" date="2015-01" db="EMBL/GenBank/DDBJ databases">
        <title>Vibrio sp. C5 JCM 19232 whole genome shotgun sequence.</title>
        <authorList>
            <person name="Sawabe T."/>
            <person name="Meirelles P."/>
            <person name="Feng G."/>
            <person name="Sayaka M."/>
            <person name="Hattori M."/>
            <person name="Ohkuma M."/>
        </authorList>
    </citation>
    <scope>NUCLEOTIDE SEQUENCE [LARGE SCALE GENOMIC DNA]</scope>
    <source>
        <strain evidence="1 2">JCM19232</strain>
    </source>
</reference>
<name>A0A0B8PLT7_9VIBR</name>
<evidence type="ECO:0000313" key="2">
    <source>
        <dbReference type="Proteomes" id="UP000031670"/>
    </source>
</evidence>
<gene>
    <name evidence="1" type="ORF">JCM19232_2644</name>
</gene>
<dbReference type="AlphaFoldDB" id="A0A0B8PLT7"/>
<proteinExistence type="predicted"/>
<comment type="caution">
    <text evidence="1">The sequence shown here is derived from an EMBL/GenBank/DDBJ whole genome shotgun (WGS) entry which is preliminary data.</text>
</comment>
<reference evidence="1 2" key="2">
    <citation type="submission" date="2015-01" db="EMBL/GenBank/DDBJ databases">
        <authorList>
            <consortium name="NBRP consortium"/>
            <person name="Sawabe T."/>
            <person name="Meirelles P."/>
            <person name="Feng G."/>
            <person name="Sayaka M."/>
            <person name="Hattori M."/>
            <person name="Ohkuma M."/>
        </authorList>
    </citation>
    <scope>NUCLEOTIDE SEQUENCE [LARGE SCALE GENOMIC DNA]</scope>
    <source>
        <strain evidence="1 2">JCM19232</strain>
    </source>
</reference>
<accession>A0A0B8PLT7</accession>